<dbReference type="HOGENOM" id="CLU_091314_0_0_9"/>
<organism evidence="1 2">
    <name type="scientific">Hungatella hathewayi DSM 13479</name>
    <dbReference type="NCBI Taxonomy" id="566550"/>
    <lineage>
        <taxon>Bacteria</taxon>
        <taxon>Bacillati</taxon>
        <taxon>Bacillota</taxon>
        <taxon>Clostridia</taxon>
        <taxon>Lachnospirales</taxon>
        <taxon>Lachnospiraceae</taxon>
        <taxon>Hungatella</taxon>
    </lineage>
</organism>
<dbReference type="NCBIfam" id="NF033832">
    <property type="entry name" value="sce7726_fam"/>
    <property type="match status" value="1"/>
</dbReference>
<evidence type="ECO:0000313" key="1">
    <source>
        <dbReference type="EMBL" id="EFC95164.1"/>
    </source>
</evidence>
<protein>
    <recommendedName>
        <fullName evidence="3">CII phage-related protein</fullName>
    </recommendedName>
</protein>
<gene>
    <name evidence="1" type="ORF">CLOSTHATH_06649</name>
</gene>
<comment type="caution">
    <text evidence="1">The sequence shown here is derived from an EMBL/GenBank/DDBJ whole genome shotgun (WGS) entry which is preliminary data.</text>
</comment>
<evidence type="ECO:0008006" key="3">
    <source>
        <dbReference type="Google" id="ProtNLM"/>
    </source>
</evidence>
<reference evidence="1 2" key="1">
    <citation type="submission" date="2010-01" db="EMBL/GenBank/DDBJ databases">
        <authorList>
            <person name="Weinstock G."/>
            <person name="Sodergren E."/>
            <person name="Clifton S."/>
            <person name="Fulton L."/>
            <person name="Fulton B."/>
            <person name="Courtney L."/>
            <person name="Fronick C."/>
            <person name="Harrison M."/>
            <person name="Strong C."/>
            <person name="Farmer C."/>
            <person name="Delahaunty K."/>
            <person name="Markovic C."/>
            <person name="Hall O."/>
            <person name="Minx P."/>
            <person name="Tomlinson C."/>
            <person name="Mitreva M."/>
            <person name="Nelson J."/>
            <person name="Hou S."/>
            <person name="Wollam A."/>
            <person name="Pepin K.H."/>
            <person name="Johnson M."/>
            <person name="Bhonagiri V."/>
            <person name="Nash W.E."/>
            <person name="Warren W."/>
            <person name="Chinwalla A."/>
            <person name="Mardis E.R."/>
            <person name="Wilson R.K."/>
        </authorList>
    </citation>
    <scope>NUCLEOTIDE SEQUENCE [LARGE SCALE GENOMIC DNA]</scope>
    <source>
        <strain evidence="1 2">DSM 13479</strain>
    </source>
</reference>
<dbReference type="AlphaFoldDB" id="D3ASP1"/>
<evidence type="ECO:0000313" key="2">
    <source>
        <dbReference type="Proteomes" id="UP000004968"/>
    </source>
</evidence>
<dbReference type="InterPro" id="IPR047729">
    <property type="entry name" value="Sce7726-like"/>
</dbReference>
<dbReference type="EMBL" id="ACIO01000814">
    <property type="protein sequence ID" value="EFC95164.1"/>
    <property type="molecule type" value="Genomic_DNA"/>
</dbReference>
<dbReference type="Proteomes" id="UP000004968">
    <property type="component" value="Unassembled WGS sequence"/>
</dbReference>
<accession>D3ASP1</accession>
<name>D3ASP1_9FIRM</name>
<proteinExistence type="predicted"/>
<sequence length="196" mass="23747">MGMERMDALLYDCDIREPLFDYLEERFGKARMFEEKIIGKSRADVLMVTERRITGLEIKSDADTYERLRRQIRDYDKYCDENYVVIGRSHAKHVEEHIPAYWGVLVVSVNGRDIVIEEMRPPQQNPKMKRELQLAILWRAELQNIIEQNHLPHYRQKSKRFVREKLLEKLEWDQLKLEVCEELFQRDYTLLEEEEE</sequence>